<dbReference type="CDD" id="cd15482">
    <property type="entry name" value="Sialidase_non-viral"/>
    <property type="match status" value="1"/>
</dbReference>
<feature type="compositionally biased region" description="Acidic residues" evidence="7">
    <location>
        <begin position="1540"/>
        <end position="1555"/>
    </location>
</feature>
<keyword evidence="9" id="KW-0732">Signal</keyword>
<dbReference type="InterPro" id="IPR031777">
    <property type="entry name" value="Sortilin_C"/>
</dbReference>
<evidence type="ECO:0000256" key="6">
    <source>
        <dbReference type="ARBA" id="ARBA00023180"/>
    </source>
</evidence>
<dbReference type="GO" id="GO:0005829">
    <property type="term" value="C:cytosol"/>
    <property type="evidence" value="ECO:0007669"/>
    <property type="project" value="GOC"/>
</dbReference>
<dbReference type="GO" id="GO:0016020">
    <property type="term" value="C:membrane"/>
    <property type="evidence" value="ECO:0007669"/>
    <property type="project" value="UniProtKB-SubCell"/>
</dbReference>
<dbReference type="Gene3D" id="2.130.10.10">
    <property type="entry name" value="YVTN repeat-like/Quinoprotein amine dehydrogenase"/>
    <property type="match status" value="2"/>
</dbReference>
<dbReference type="InterPro" id="IPR015943">
    <property type="entry name" value="WD40/YVTN_repeat-like_dom_sf"/>
</dbReference>
<accession>A0A8H6C184</accession>
<feature type="domain" description="VPS10" evidence="10">
    <location>
        <begin position="741"/>
        <end position="1380"/>
    </location>
</feature>
<proteinExistence type="predicted"/>
<dbReference type="PANTHER" id="PTHR12106">
    <property type="entry name" value="SORTILIN RELATED"/>
    <property type="match status" value="1"/>
</dbReference>
<evidence type="ECO:0000313" key="12">
    <source>
        <dbReference type="Proteomes" id="UP000536275"/>
    </source>
</evidence>
<keyword evidence="6" id="KW-0325">Glycoprotein</keyword>
<dbReference type="SMART" id="SM00602">
    <property type="entry name" value="VPS10"/>
    <property type="match status" value="2"/>
</dbReference>
<dbReference type="FunFam" id="2.130.10.10:FF:003423">
    <property type="entry name" value="Vacuolar protein sorting/targeting protein 10"/>
    <property type="match status" value="1"/>
</dbReference>
<keyword evidence="4 8" id="KW-1133">Transmembrane helix</keyword>
<gene>
    <name evidence="11" type="ORF">FOB64_003073</name>
</gene>
<dbReference type="InterPro" id="IPR031778">
    <property type="entry name" value="Sortilin_N"/>
</dbReference>
<dbReference type="Pfam" id="PF15902">
    <property type="entry name" value="Sortilin-Vps10"/>
    <property type="match status" value="2"/>
</dbReference>
<dbReference type="GO" id="GO:0006623">
    <property type="term" value="P:protein targeting to vacuole"/>
    <property type="evidence" value="ECO:0007669"/>
    <property type="project" value="TreeGrafter"/>
</dbReference>
<feature type="region of interest" description="Disordered" evidence="7">
    <location>
        <begin position="1527"/>
        <end position="1586"/>
    </location>
</feature>
<feature type="domain" description="VPS10" evidence="10">
    <location>
        <begin position="45"/>
        <end position="690"/>
    </location>
</feature>
<feature type="compositionally biased region" description="Acidic residues" evidence="7">
    <location>
        <begin position="1568"/>
        <end position="1577"/>
    </location>
</feature>
<evidence type="ECO:0000256" key="2">
    <source>
        <dbReference type="ARBA" id="ARBA00022692"/>
    </source>
</evidence>
<evidence type="ECO:0000256" key="1">
    <source>
        <dbReference type="ARBA" id="ARBA00004370"/>
    </source>
</evidence>
<dbReference type="GO" id="GO:0005794">
    <property type="term" value="C:Golgi apparatus"/>
    <property type="evidence" value="ECO:0007669"/>
    <property type="project" value="TreeGrafter"/>
</dbReference>
<evidence type="ECO:0000259" key="10">
    <source>
        <dbReference type="SMART" id="SM00602"/>
    </source>
</evidence>
<evidence type="ECO:0000256" key="4">
    <source>
        <dbReference type="ARBA" id="ARBA00022989"/>
    </source>
</evidence>
<keyword evidence="5 8" id="KW-0472">Membrane</keyword>
<feature type="signal peptide" evidence="9">
    <location>
        <begin position="1"/>
        <end position="22"/>
    </location>
</feature>
<feature type="transmembrane region" description="Helical" evidence="8">
    <location>
        <begin position="1395"/>
        <end position="1414"/>
    </location>
</feature>
<evidence type="ECO:0000256" key="7">
    <source>
        <dbReference type="SAM" id="MobiDB-lite"/>
    </source>
</evidence>
<dbReference type="Gene3D" id="2.10.70.80">
    <property type="match status" value="2"/>
</dbReference>
<comment type="caution">
    <text evidence="11">The sequence shown here is derived from an EMBL/GenBank/DDBJ whole genome shotgun (WGS) entry which is preliminary data.</text>
</comment>
<dbReference type="GO" id="GO:0006895">
    <property type="term" value="P:Golgi to endosome transport"/>
    <property type="evidence" value="ECO:0007669"/>
    <property type="project" value="TreeGrafter"/>
</dbReference>
<dbReference type="GO" id="GO:0006896">
    <property type="term" value="P:Golgi to vacuole transport"/>
    <property type="evidence" value="ECO:0007669"/>
    <property type="project" value="TreeGrafter"/>
</dbReference>
<comment type="subcellular location">
    <subcellularLocation>
        <location evidence="1">Membrane</location>
    </subcellularLocation>
</comment>
<dbReference type="Gene3D" id="3.30.60.270">
    <property type="match status" value="1"/>
</dbReference>
<evidence type="ECO:0000256" key="5">
    <source>
        <dbReference type="ARBA" id="ARBA00023136"/>
    </source>
</evidence>
<keyword evidence="2 8" id="KW-0812">Transmembrane</keyword>
<sequence length="1586" mass="179337">MRNNNWNWLIFLVPFILSLTTAYTPDISVVKNKSPAREIKYFDDSSNLLVLRDEHLLISKNDGKSFEEIPDIKDPIIYFEMDPTNKNRAFAMTLSQKQYITEDQGNKWRTFEIDIFNGEMASIPKITFNFENPNYLMISNYECPEGQRLNRNCKHRYFFTKDGFKSKPNKLPVDAHVCRFAKSTKTSKIGKSETIFCTVNQLNSYGHIVESHLYNSNDFFQNKNEIKIKPLDSSSGEIIDVKIEEDFMIVVSRMDKFNEKSLINAYVSRDGENFVRADLDIDIKYGVMSFLPSSVSSLFLTIMDFNSRAFQTASFYGSDSSGLHFTKLLDNVAGGNIQKIENIDGAWIANIGVDSNNPYDGDKSLLDNLFGGTYAKSIVSKVSINDGKDWSLIKLNDNSCKIEDECSLHLWDFTELDGEGKFVTGPTPGILLGVGNKGKNLAHEFEKMKTYVSRDGGVTWNKALDFPAVFAFGDQGNVILAVPYNGKKKYEAAKHFYFSLDQGKSWEKVDLEHPIYPLSILTTIDGTSRKFIMGGIDDSRRAENEYIYSVDFTNAFDGKTCGDDDFEEFVARKSNDNGNDEPLCVYGHREKFRRRKQDAKCFVNKLFEDIKVIEDPCQCTEHDFECGPGFRISEKESTNVCVPDRKQLTQLCQSKSEITLPNKVLVEGNKCNMGDKKLEDFVSQETLKCSDYVDNGGDGNGDEKNPNQGDSNQIEVHINDFEGKLSQYQYIAESKDNNAADNVVIKTMDDRLWISNNGGVSFVRVPISDKILGFYAGPIPGQITLITATNIIYVSDDGGATFIKRKVPTQPSPRVDRAIAFHSKNVERFIWFGEECESNGRCTSNAYITDDAGATFNKLMANVRTCDYVGAVLESGDHELIYCSGQNSLDNNNNNKNKNKLALFSLKESSSEEPKKIFENIVGYAITGTYVVVATIDDKTDSLLSKVTVDGDIFADADFPHDLKVEPHQAFTVLDSSSKAVFMHVTTNEKPNFEYGQLLKSNSNGTYFVLTLDNVNRNTVGYVDFDKIDGLEGTIIANVVANAQANEGTKNLQTLISHNDGSEWDKLVPPTIDSEGIKYPCTGQSLNKCALHLHGFTERADYRDTFSSGSATGFLIGVGNVGEFLTPMDDPSTATFLSTDGGVTWKEIKKGVYMWEYGDQGTILVLVNAVENTDVLYYSLDEGQTWKEYKFSDYKVNIYDLATVPTDTARKFIIFAENPKDHRDIQTFTIDFTNIYPRQCQLNLDDPEHDDYEYWSPTHPIGGDKCIFGHESKYLRRAKGHTDCFIGSAPLSEGYKLEKNCSCTRRDYECDYNYVRDVNDNTCKLVKGMTSADRKTTMCSKENAFQYFESTGYRKIPLSTCKGGQQFDNWNPKPCPGKEKQFNEYYGREVKGHKLFFLIFIPLIIFLATVLFVYDRGIRRNGGFKRLGQIRLNDDDDDFNPIENDQIDVVVNKIVKGGVYTVAVLIATVKTIRKIDRMMLEKLGNVIFRRSPGRRNYVSVPNDLDEEEELFGDYQDNLDDELEDAVFNQDDNLVRTPFADDVEEEEEEREGEGEGEQSNPSDERLFDIDDNEDEDEQHEVNKPTTS</sequence>
<protein>
    <submittedName>
        <fullName evidence="11">Putative integral membrane protein</fullName>
    </submittedName>
</protein>
<name>A0A8H6C184_CANAX</name>
<evidence type="ECO:0000256" key="9">
    <source>
        <dbReference type="SAM" id="SignalP"/>
    </source>
</evidence>
<dbReference type="Pfam" id="PF15901">
    <property type="entry name" value="Sortilin_C"/>
    <property type="match status" value="2"/>
</dbReference>
<dbReference type="EMBL" id="JABWAD010000037">
    <property type="protein sequence ID" value="KAF6069424.1"/>
    <property type="molecule type" value="Genomic_DNA"/>
</dbReference>
<feature type="region of interest" description="Disordered" evidence="7">
    <location>
        <begin position="693"/>
        <end position="712"/>
    </location>
</feature>
<evidence type="ECO:0000313" key="11">
    <source>
        <dbReference type="EMBL" id="KAF6069424.1"/>
    </source>
</evidence>
<dbReference type="InterPro" id="IPR006581">
    <property type="entry name" value="VPS10"/>
</dbReference>
<dbReference type="InterPro" id="IPR050310">
    <property type="entry name" value="VPS10-sortilin"/>
</dbReference>
<dbReference type="SUPFAM" id="SSF110296">
    <property type="entry name" value="Oligoxyloglucan reducing end-specific cellobiohydrolase"/>
    <property type="match status" value="2"/>
</dbReference>
<dbReference type="Proteomes" id="UP000536275">
    <property type="component" value="Unassembled WGS sequence"/>
</dbReference>
<dbReference type="FunFam" id="3.30.60.270:FF:000005">
    <property type="entry name" value="Sortilin"/>
    <property type="match status" value="1"/>
</dbReference>
<keyword evidence="3" id="KW-0677">Repeat</keyword>
<evidence type="ECO:0000256" key="8">
    <source>
        <dbReference type="SAM" id="Phobius"/>
    </source>
</evidence>
<feature type="chain" id="PRO_5034586920" evidence="9">
    <location>
        <begin position="23"/>
        <end position="1586"/>
    </location>
</feature>
<dbReference type="PANTHER" id="PTHR12106:SF27">
    <property type="entry name" value="SORTILIN-RELATED RECEPTOR"/>
    <property type="match status" value="1"/>
</dbReference>
<reference evidence="11 12" key="1">
    <citation type="submission" date="2020-03" db="EMBL/GenBank/DDBJ databases">
        <title>FDA dAtabase for Regulatory Grade micrObial Sequences (FDA-ARGOS): Supporting development and validation of Infectious Disease Dx tests.</title>
        <authorList>
            <person name="Campos J."/>
            <person name="Goldberg B."/>
            <person name="Tallon L."/>
            <person name="Sadzewicz L."/>
            <person name="Vavikolanu K."/>
            <person name="Mehta A."/>
            <person name="Aluvathingal J."/>
            <person name="Nadendla S."/>
            <person name="Nandy P."/>
            <person name="Geyer C."/>
            <person name="Yan Y."/>
            <person name="Sichtig H."/>
        </authorList>
    </citation>
    <scope>NUCLEOTIDE SEQUENCE [LARGE SCALE GENOMIC DNA]</scope>
    <source>
        <strain evidence="11 12">FDAARGOS_656</strain>
    </source>
</reference>
<organism evidence="11 12">
    <name type="scientific">Candida albicans</name>
    <name type="common">Yeast</name>
    <dbReference type="NCBI Taxonomy" id="5476"/>
    <lineage>
        <taxon>Eukaryota</taxon>
        <taxon>Fungi</taxon>
        <taxon>Dikarya</taxon>
        <taxon>Ascomycota</taxon>
        <taxon>Saccharomycotina</taxon>
        <taxon>Pichiomycetes</taxon>
        <taxon>Debaryomycetaceae</taxon>
        <taxon>Candida/Lodderomyces clade</taxon>
        <taxon>Candida</taxon>
    </lineage>
</organism>
<evidence type="ECO:0000256" key="3">
    <source>
        <dbReference type="ARBA" id="ARBA00022737"/>
    </source>
</evidence>